<dbReference type="AlphaFoldDB" id="A0A1C4GXP5"/>
<proteinExistence type="predicted"/>
<dbReference type="RefSeq" id="WP_092720645.1">
    <property type="nucleotide sequence ID" value="NZ_FMBK01000011.1"/>
</dbReference>
<protein>
    <submittedName>
        <fullName evidence="1">Uncharacterized protein</fullName>
    </submittedName>
</protein>
<sequence length="105" mass="12039">MRIGFIGGIESGKSRVSVAVDPCSRDLKWEVRCGKPSQLKFISGGFENTINIPVSKDTDRYNLMILKKSGEMKFFYVLKGLEKALIQKKMNEYWFNSDILGYDFD</sequence>
<dbReference type="Proteomes" id="UP000243661">
    <property type="component" value="Unassembled WGS sequence"/>
</dbReference>
<evidence type="ECO:0000313" key="1">
    <source>
        <dbReference type="EMBL" id="SCC72705.1"/>
    </source>
</evidence>
<dbReference type="EMBL" id="FMBK01000011">
    <property type="protein sequence ID" value="SCC72705.1"/>
    <property type="molecule type" value="Genomic_DNA"/>
</dbReference>
<accession>A0A1C4GXP5</accession>
<dbReference type="OrthoDB" id="6710221at2"/>
<reference evidence="1 2" key="1">
    <citation type="submission" date="2016-08" db="EMBL/GenBank/DDBJ databases">
        <authorList>
            <person name="Seilhamer J.J."/>
        </authorList>
    </citation>
    <scope>NUCLEOTIDE SEQUENCE [LARGE SCALE GENOMIC DNA]</scope>
    <source>
        <strain evidence="1 2">ANC 4874</strain>
    </source>
</reference>
<gene>
    <name evidence="1" type="ORF">GA0116959_111115</name>
</gene>
<evidence type="ECO:0000313" key="2">
    <source>
        <dbReference type="Proteomes" id="UP000243661"/>
    </source>
</evidence>
<organism evidence="1 2">
    <name type="scientific">Acinetobacter albensis</name>
    <dbReference type="NCBI Taxonomy" id="1673609"/>
    <lineage>
        <taxon>Bacteria</taxon>
        <taxon>Pseudomonadati</taxon>
        <taxon>Pseudomonadota</taxon>
        <taxon>Gammaproteobacteria</taxon>
        <taxon>Moraxellales</taxon>
        <taxon>Moraxellaceae</taxon>
        <taxon>Acinetobacter</taxon>
    </lineage>
</organism>
<name>A0A1C4GXP5_9GAMM</name>